<dbReference type="Proteomes" id="UP001172386">
    <property type="component" value="Unassembled WGS sequence"/>
</dbReference>
<protein>
    <submittedName>
        <fullName evidence="1">Uncharacterized protein</fullName>
    </submittedName>
</protein>
<gene>
    <name evidence="1" type="ORF">H2198_003147</name>
</gene>
<dbReference type="EMBL" id="JAPDRQ010000040">
    <property type="protein sequence ID" value="KAJ9659418.1"/>
    <property type="molecule type" value="Genomic_DNA"/>
</dbReference>
<evidence type="ECO:0000313" key="2">
    <source>
        <dbReference type="Proteomes" id="UP001172386"/>
    </source>
</evidence>
<comment type="caution">
    <text evidence="1">The sequence shown here is derived from an EMBL/GenBank/DDBJ whole genome shotgun (WGS) entry which is preliminary data.</text>
</comment>
<organism evidence="1 2">
    <name type="scientific">Neophaeococcomyces mojaviensis</name>
    <dbReference type="NCBI Taxonomy" id="3383035"/>
    <lineage>
        <taxon>Eukaryota</taxon>
        <taxon>Fungi</taxon>
        <taxon>Dikarya</taxon>
        <taxon>Ascomycota</taxon>
        <taxon>Pezizomycotina</taxon>
        <taxon>Eurotiomycetes</taxon>
        <taxon>Chaetothyriomycetidae</taxon>
        <taxon>Chaetothyriales</taxon>
        <taxon>Chaetothyriales incertae sedis</taxon>
        <taxon>Neophaeococcomyces</taxon>
    </lineage>
</organism>
<keyword evidence="2" id="KW-1185">Reference proteome</keyword>
<evidence type="ECO:0000313" key="1">
    <source>
        <dbReference type="EMBL" id="KAJ9659418.1"/>
    </source>
</evidence>
<reference evidence="1" key="1">
    <citation type="submission" date="2022-10" db="EMBL/GenBank/DDBJ databases">
        <title>Culturing micro-colonial fungi from biological soil crusts in the Mojave desert and describing Neophaeococcomyces mojavensis, and introducing the new genera and species Taxawa tesnikishii.</title>
        <authorList>
            <person name="Kurbessoian T."/>
            <person name="Stajich J.E."/>
        </authorList>
    </citation>
    <scope>NUCLEOTIDE SEQUENCE</scope>
    <source>
        <strain evidence="1">JES_112</strain>
    </source>
</reference>
<sequence length="521" mass="56731">MANSQSGKEQAIKISGAHTEDRQDVPQEARNAQGFVHNLHIAVCIFLLFLTFFIAQFDKFILSYFQDEVKKSLNLSSIDYGVLSGYATSIVFALCALPTAFIADFTDKRVWVLTIAALWWSLCVVFQGLSHNFWQILLARIGMGIGQAPVEALSISLISDMVSLRWLFLCESLLYVAVYVGEAVSGQIATAFNKTSTPWNVAMRAIGITGIVLAVITRLILHEPRRRCAIMYESETADPVTFESSPRTSSKLALARRQLKATISQVVRMRSFWVLTLSSGARQFSGNVFGWYMPSYLTSIYPEQTELLSNYGIIVGVVGSVAVVVGGLICSVSGRSRTSVGLLLTAVGGMVSAGFVIVMVFSLKLAGGNQSQGTTILYGSMSSAYITAELWLGAYASILSLILPPRTKTFGLAIYTSSITLIYSSAPEMIGLSLRHYVVGSEAYIIQTRKILAVLIPVGYWVGAAGFLFAINKVKADLAGNLVPIGMITWRRKFAFIAFIVVLGCLTVSLFVVSLTIRGLQ</sequence>
<name>A0ACC3ACC3_9EURO</name>
<accession>A0ACC3ACC3</accession>
<proteinExistence type="predicted"/>